<evidence type="ECO:0000256" key="4">
    <source>
        <dbReference type="ARBA" id="ARBA00012762"/>
    </source>
</evidence>
<proteinExistence type="inferred from homology"/>
<evidence type="ECO:0000313" key="13">
    <source>
        <dbReference type="EMBL" id="CAB4785216.1"/>
    </source>
</evidence>
<dbReference type="InterPro" id="IPR017945">
    <property type="entry name" value="DHBP_synth_RibB-like_a/b_dom"/>
</dbReference>
<dbReference type="Pfam" id="PF00925">
    <property type="entry name" value="GTP_cyclohydro2"/>
    <property type="match status" value="1"/>
</dbReference>
<dbReference type="GO" id="GO:0005525">
    <property type="term" value="F:GTP binding"/>
    <property type="evidence" value="ECO:0007669"/>
    <property type="project" value="UniProtKB-KW"/>
</dbReference>
<evidence type="ECO:0000256" key="5">
    <source>
        <dbReference type="ARBA" id="ARBA00022619"/>
    </source>
</evidence>
<dbReference type="InterPro" id="IPR000926">
    <property type="entry name" value="RibA"/>
</dbReference>
<evidence type="ECO:0000256" key="1">
    <source>
        <dbReference type="ARBA" id="ARBA00001947"/>
    </source>
</evidence>
<dbReference type="EMBL" id="CAEZZS010000081">
    <property type="protein sequence ID" value="CAB4785216.1"/>
    <property type="molecule type" value="Genomic_DNA"/>
</dbReference>
<dbReference type="Gene3D" id="3.90.870.10">
    <property type="entry name" value="DHBP synthase"/>
    <property type="match status" value="1"/>
</dbReference>
<dbReference type="PANTHER" id="PTHR21327:SF18">
    <property type="entry name" value="3,4-DIHYDROXY-2-BUTANONE 4-PHOSPHATE SYNTHASE"/>
    <property type="match status" value="1"/>
</dbReference>
<name>A0A6J6WP52_9ZZZZ</name>
<dbReference type="NCBIfam" id="TIGR00506">
    <property type="entry name" value="ribB"/>
    <property type="match status" value="1"/>
</dbReference>
<organism evidence="13">
    <name type="scientific">freshwater metagenome</name>
    <dbReference type="NCBI Taxonomy" id="449393"/>
    <lineage>
        <taxon>unclassified sequences</taxon>
        <taxon>metagenomes</taxon>
        <taxon>ecological metagenomes</taxon>
    </lineage>
</organism>
<evidence type="ECO:0000256" key="6">
    <source>
        <dbReference type="ARBA" id="ARBA00022723"/>
    </source>
</evidence>
<evidence type="ECO:0000256" key="11">
    <source>
        <dbReference type="ARBA" id="ARBA00049295"/>
    </source>
</evidence>
<dbReference type="InterPro" id="IPR032677">
    <property type="entry name" value="GTP_cyclohydro_II"/>
</dbReference>
<protein>
    <recommendedName>
        <fullName evidence="4">GTP cyclohydrolase II</fullName>
        <ecNumber evidence="4">3.5.4.25</ecNumber>
    </recommendedName>
</protein>
<dbReference type="InterPro" id="IPR000422">
    <property type="entry name" value="DHBP_synthase_RibB"/>
</dbReference>
<dbReference type="PANTHER" id="PTHR21327">
    <property type="entry name" value="GTP CYCLOHYDROLASE II-RELATED"/>
    <property type="match status" value="1"/>
</dbReference>
<keyword evidence="10" id="KW-0342">GTP-binding</keyword>
<keyword evidence="9" id="KW-0862">Zinc</keyword>
<accession>A0A6J6WP52</accession>
<evidence type="ECO:0000256" key="7">
    <source>
        <dbReference type="ARBA" id="ARBA00022741"/>
    </source>
</evidence>
<comment type="similarity">
    <text evidence="3">In the N-terminal section; belongs to the DHBP synthase family.</text>
</comment>
<evidence type="ECO:0000256" key="2">
    <source>
        <dbReference type="ARBA" id="ARBA00004853"/>
    </source>
</evidence>
<dbReference type="SUPFAM" id="SSF55821">
    <property type="entry name" value="YrdC/RibB"/>
    <property type="match status" value="1"/>
</dbReference>
<dbReference type="GO" id="GO:0008686">
    <property type="term" value="F:3,4-dihydroxy-2-butanone-4-phosphate synthase activity"/>
    <property type="evidence" value="ECO:0007669"/>
    <property type="project" value="InterPro"/>
</dbReference>
<dbReference type="GO" id="GO:0003935">
    <property type="term" value="F:GTP cyclohydrolase II activity"/>
    <property type="evidence" value="ECO:0007669"/>
    <property type="project" value="UniProtKB-EC"/>
</dbReference>
<sequence length="397" mass="43441">MSDFTDALADFKNGKFLIVTDDADRENEGDLILLAKAATTEQIGFMVRHTAGVICGVINNEIAKKLKLPMMVARNEDSHETAFTVSVDLIEGRTTGISAQERANTLRALADPNAKAAQFLRPGHIFPLVAVDGGVHARGGHTEAGAALCELTDSYPVAVISELVNDDGSMMRGANLDEFAKKHSIKKISIAEIKAHAEKKESNIKIDFEWAKLPLGEYEWKVTTFTSRSGVEHAVLALGNLQQENLLSRIHSECLTGDAFGSLRCDCGPQLMQAIYEIEEHGSGLIIYLRDHEGRGIGLGEKIRAYALQDAGQNTLEANISLGHEVDERSYEDAISIFKALGISDVELLTNNPEKLAAFEGSGINLKKRKLHTGVNEFNRKYLQSKRDLMSHTLGEI</sequence>
<gene>
    <name evidence="13" type="ORF">UFOPK2922_01295</name>
</gene>
<keyword evidence="7" id="KW-0547">Nucleotide-binding</keyword>
<dbReference type="InterPro" id="IPR036144">
    <property type="entry name" value="RibA-like_sf"/>
</dbReference>
<feature type="domain" description="GTP cyclohydrolase II" evidence="12">
    <location>
        <begin position="212"/>
        <end position="369"/>
    </location>
</feature>
<dbReference type="PIRSF" id="PIRSF001259">
    <property type="entry name" value="RibA"/>
    <property type="match status" value="1"/>
</dbReference>
<dbReference type="SUPFAM" id="SSF142695">
    <property type="entry name" value="RibA-like"/>
    <property type="match status" value="1"/>
</dbReference>
<dbReference type="EC" id="3.5.4.25" evidence="4"/>
<evidence type="ECO:0000256" key="9">
    <source>
        <dbReference type="ARBA" id="ARBA00022833"/>
    </source>
</evidence>
<dbReference type="GO" id="GO:0046872">
    <property type="term" value="F:metal ion binding"/>
    <property type="evidence" value="ECO:0007669"/>
    <property type="project" value="UniProtKB-KW"/>
</dbReference>
<dbReference type="GO" id="GO:0009231">
    <property type="term" value="P:riboflavin biosynthetic process"/>
    <property type="evidence" value="ECO:0007669"/>
    <property type="project" value="UniProtKB-UniPathway"/>
</dbReference>
<comment type="pathway">
    <text evidence="2">Cofactor biosynthesis; riboflavin biosynthesis; 5-amino-6-(D-ribitylamino)uracil from GTP: step 1/4.</text>
</comment>
<comment type="cofactor">
    <cofactor evidence="1">
        <name>Zn(2+)</name>
        <dbReference type="ChEBI" id="CHEBI:29105"/>
    </cofactor>
</comment>
<keyword evidence="8" id="KW-0378">Hydrolase</keyword>
<evidence type="ECO:0000259" key="12">
    <source>
        <dbReference type="Pfam" id="PF00925"/>
    </source>
</evidence>
<evidence type="ECO:0000256" key="8">
    <source>
        <dbReference type="ARBA" id="ARBA00022801"/>
    </source>
</evidence>
<dbReference type="AlphaFoldDB" id="A0A6J6WP52"/>
<keyword evidence="6" id="KW-0479">Metal-binding</keyword>
<comment type="catalytic activity">
    <reaction evidence="11">
        <text>GTP + 4 H2O = 2,5-diamino-6-hydroxy-4-(5-phosphoribosylamino)-pyrimidine + formate + 2 phosphate + 3 H(+)</text>
        <dbReference type="Rhea" id="RHEA:23704"/>
        <dbReference type="ChEBI" id="CHEBI:15377"/>
        <dbReference type="ChEBI" id="CHEBI:15378"/>
        <dbReference type="ChEBI" id="CHEBI:15740"/>
        <dbReference type="ChEBI" id="CHEBI:37565"/>
        <dbReference type="ChEBI" id="CHEBI:43474"/>
        <dbReference type="ChEBI" id="CHEBI:58614"/>
        <dbReference type="EC" id="3.5.4.25"/>
    </reaction>
</comment>
<dbReference type="CDD" id="cd00641">
    <property type="entry name" value="GTP_cyclohydro2"/>
    <property type="match status" value="1"/>
</dbReference>
<dbReference type="Pfam" id="PF00926">
    <property type="entry name" value="DHBP_synthase"/>
    <property type="match status" value="1"/>
</dbReference>
<dbReference type="GO" id="GO:0005829">
    <property type="term" value="C:cytosol"/>
    <property type="evidence" value="ECO:0007669"/>
    <property type="project" value="TreeGrafter"/>
</dbReference>
<reference evidence="13" key="1">
    <citation type="submission" date="2020-05" db="EMBL/GenBank/DDBJ databases">
        <authorList>
            <person name="Chiriac C."/>
            <person name="Salcher M."/>
            <person name="Ghai R."/>
            <person name="Kavagutti S V."/>
        </authorList>
    </citation>
    <scope>NUCLEOTIDE SEQUENCE</scope>
</reference>
<evidence type="ECO:0000256" key="10">
    <source>
        <dbReference type="ARBA" id="ARBA00023134"/>
    </source>
</evidence>
<dbReference type="NCBIfam" id="NF001591">
    <property type="entry name" value="PRK00393.1"/>
    <property type="match status" value="1"/>
</dbReference>
<evidence type="ECO:0000256" key="3">
    <source>
        <dbReference type="ARBA" id="ARBA00005520"/>
    </source>
</evidence>
<keyword evidence="5" id="KW-0686">Riboflavin biosynthesis</keyword>
<dbReference type="Gene3D" id="3.40.50.10990">
    <property type="entry name" value="GTP cyclohydrolase II"/>
    <property type="match status" value="1"/>
</dbReference>
<dbReference type="UniPathway" id="UPA00275">
    <property type="reaction ID" value="UER00400"/>
</dbReference>